<dbReference type="InterPro" id="IPR001841">
    <property type="entry name" value="Znf_RING"/>
</dbReference>
<keyword evidence="5 10" id="KW-0863">Zinc-finger</keyword>
<evidence type="ECO:0000256" key="7">
    <source>
        <dbReference type="ARBA" id="ARBA00022833"/>
    </source>
</evidence>
<evidence type="ECO:0000259" key="13">
    <source>
        <dbReference type="PROSITE" id="PS50089"/>
    </source>
</evidence>
<sequence length="385" mass="42498">MPLTVTSRSTTEIAPPAAVTASTLRPLWSRTRTVSNATTAAASTDPATTPRRDALVPPSFRQGRRDMYVMALGVLAVAVVVPVSVVVGIEPAGVCETPLRTWLIVFTCATGLFWLSRLAVGDEARFLLEESERVWVEDRLERQEPATGSVTPRYWRDCVRWLRGDADRCGWYRTVVLLQRVAYVSHRVFGYLIFIWEIAGLVWVARAGTCREVLPTLWKTALAYVVLVMSLFAGVVFALGLLLLCGVQEQPRYATGDDPESGSEATYRQRERRGLTLEEIERVSEKRWARSPSPTGDKVEDTDESVAETVCSICLSELALLAEAAVPDVVEDAVGRAGIDMVRQLRRCGHLFHVNCIDPWLATDCTCPLCKQAVDEASSHGSEAQ</sequence>
<keyword evidence="7" id="KW-0862">Zinc</keyword>
<dbReference type="Pfam" id="PF12678">
    <property type="entry name" value="zf-rbx1"/>
    <property type="match status" value="1"/>
</dbReference>
<dbReference type="PROSITE" id="PS50089">
    <property type="entry name" value="ZF_RING_2"/>
    <property type="match status" value="1"/>
</dbReference>
<dbReference type="GO" id="GO:0008270">
    <property type="term" value="F:zinc ion binding"/>
    <property type="evidence" value="ECO:0007669"/>
    <property type="project" value="UniProtKB-KW"/>
</dbReference>
<dbReference type="Proteomes" id="UP001301350">
    <property type="component" value="Unassembled WGS sequence"/>
</dbReference>
<dbReference type="SMART" id="SM00184">
    <property type="entry name" value="RING"/>
    <property type="match status" value="1"/>
</dbReference>
<dbReference type="Gene3D" id="3.30.40.10">
    <property type="entry name" value="Zinc/RING finger domain, C3HC4 (zinc finger)"/>
    <property type="match status" value="1"/>
</dbReference>
<keyword evidence="3 12" id="KW-0812">Transmembrane</keyword>
<evidence type="ECO:0000313" key="15">
    <source>
        <dbReference type="Proteomes" id="UP001301350"/>
    </source>
</evidence>
<keyword evidence="9 12" id="KW-0472">Membrane</keyword>
<evidence type="ECO:0000256" key="2">
    <source>
        <dbReference type="ARBA" id="ARBA00004906"/>
    </source>
</evidence>
<keyword evidence="8 12" id="KW-1133">Transmembrane helix</keyword>
<keyword evidence="6" id="KW-0833">Ubl conjugation pathway</keyword>
<feature type="region of interest" description="Disordered" evidence="11">
    <location>
        <begin position="35"/>
        <end position="56"/>
    </location>
</feature>
<accession>A0AAV9J2P3</accession>
<evidence type="ECO:0000256" key="10">
    <source>
        <dbReference type="PROSITE-ProRule" id="PRU00175"/>
    </source>
</evidence>
<comment type="subcellular location">
    <subcellularLocation>
        <location evidence="1">Membrane</location>
    </subcellularLocation>
</comment>
<evidence type="ECO:0000313" key="14">
    <source>
        <dbReference type="EMBL" id="KAK4538645.1"/>
    </source>
</evidence>
<feature type="transmembrane region" description="Helical" evidence="12">
    <location>
        <begin position="101"/>
        <end position="120"/>
    </location>
</feature>
<comment type="caution">
    <text evidence="14">The sequence shown here is derived from an EMBL/GenBank/DDBJ whole genome shotgun (WGS) entry which is preliminary data.</text>
</comment>
<evidence type="ECO:0000256" key="6">
    <source>
        <dbReference type="ARBA" id="ARBA00022786"/>
    </source>
</evidence>
<feature type="transmembrane region" description="Helical" evidence="12">
    <location>
        <begin position="221"/>
        <end position="244"/>
    </location>
</feature>
<dbReference type="GO" id="GO:0016020">
    <property type="term" value="C:membrane"/>
    <property type="evidence" value="ECO:0007669"/>
    <property type="project" value="UniProtKB-SubCell"/>
</dbReference>
<comment type="pathway">
    <text evidence="2">Protein modification; protein ubiquitination.</text>
</comment>
<evidence type="ECO:0000256" key="9">
    <source>
        <dbReference type="ARBA" id="ARBA00023136"/>
    </source>
</evidence>
<evidence type="ECO:0000256" key="12">
    <source>
        <dbReference type="SAM" id="Phobius"/>
    </source>
</evidence>
<protein>
    <recommendedName>
        <fullName evidence="13">RING-type domain-containing protein</fullName>
    </recommendedName>
</protein>
<evidence type="ECO:0000256" key="5">
    <source>
        <dbReference type="ARBA" id="ARBA00022771"/>
    </source>
</evidence>
<name>A0AAV9J2P3_CYACA</name>
<evidence type="ECO:0000256" key="11">
    <source>
        <dbReference type="SAM" id="MobiDB-lite"/>
    </source>
</evidence>
<feature type="transmembrane region" description="Helical" evidence="12">
    <location>
        <begin position="188"/>
        <end position="209"/>
    </location>
</feature>
<keyword evidence="4" id="KW-0479">Metal-binding</keyword>
<dbReference type="PANTHER" id="PTHR46539:SF1">
    <property type="entry name" value="E3 UBIQUITIN-PROTEIN LIGASE ATL42"/>
    <property type="match status" value="1"/>
</dbReference>
<evidence type="ECO:0000256" key="1">
    <source>
        <dbReference type="ARBA" id="ARBA00004370"/>
    </source>
</evidence>
<proteinExistence type="predicted"/>
<evidence type="ECO:0000256" key="3">
    <source>
        <dbReference type="ARBA" id="ARBA00022692"/>
    </source>
</evidence>
<gene>
    <name evidence="14" type="ORF">CDCA_CDCA19G4670</name>
</gene>
<feature type="transmembrane region" description="Helical" evidence="12">
    <location>
        <begin position="68"/>
        <end position="89"/>
    </location>
</feature>
<evidence type="ECO:0000256" key="4">
    <source>
        <dbReference type="ARBA" id="ARBA00022723"/>
    </source>
</evidence>
<keyword evidence="15" id="KW-1185">Reference proteome</keyword>
<dbReference type="InterPro" id="IPR013083">
    <property type="entry name" value="Znf_RING/FYVE/PHD"/>
</dbReference>
<evidence type="ECO:0000256" key="8">
    <source>
        <dbReference type="ARBA" id="ARBA00022989"/>
    </source>
</evidence>
<dbReference type="InterPro" id="IPR024766">
    <property type="entry name" value="Znf_RING_H2"/>
</dbReference>
<dbReference type="AlphaFoldDB" id="A0AAV9J2P3"/>
<organism evidence="14 15">
    <name type="scientific">Cyanidium caldarium</name>
    <name type="common">Red alga</name>
    <dbReference type="NCBI Taxonomy" id="2771"/>
    <lineage>
        <taxon>Eukaryota</taxon>
        <taxon>Rhodophyta</taxon>
        <taxon>Bangiophyceae</taxon>
        <taxon>Cyanidiales</taxon>
        <taxon>Cyanidiaceae</taxon>
        <taxon>Cyanidium</taxon>
    </lineage>
</organism>
<dbReference type="SUPFAM" id="SSF57850">
    <property type="entry name" value="RING/U-box"/>
    <property type="match status" value="1"/>
</dbReference>
<reference evidence="14 15" key="1">
    <citation type="submission" date="2022-07" db="EMBL/GenBank/DDBJ databases">
        <title>Genome-wide signatures of adaptation to extreme environments.</title>
        <authorList>
            <person name="Cho C.H."/>
            <person name="Yoon H.S."/>
        </authorList>
    </citation>
    <scope>NUCLEOTIDE SEQUENCE [LARGE SCALE GENOMIC DNA]</scope>
    <source>
        <strain evidence="14 15">DBV 063 E5</strain>
    </source>
</reference>
<feature type="compositionally biased region" description="Low complexity" evidence="11">
    <location>
        <begin position="35"/>
        <end position="49"/>
    </location>
</feature>
<dbReference type="EMBL" id="JANCYW010000019">
    <property type="protein sequence ID" value="KAK4538645.1"/>
    <property type="molecule type" value="Genomic_DNA"/>
</dbReference>
<feature type="domain" description="RING-type" evidence="13">
    <location>
        <begin position="311"/>
        <end position="371"/>
    </location>
</feature>
<dbReference type="PANTHER" id="PTHR46539">
    <property type="entry name" value="E3 UBIQUITIN-PROTEIN LIGASE ATL42"/>
    <property type="match status" value="1"/>
</dbReference>